<accession>A0A2W2F095</accession>
<proteinExistence type="predicted"/>
<sequence length="121" mass="12937">MLTVLGLIASLMVVALLVVLAVLLISAVTMTALLAMAATMVRWRGLRRRFPQGRAGREPRLPLKLSGETVPGRLRAELSGGVPAVRRRLRLGGARPGGHGRDGSGPRPSRLHSPADRRTHA</sequence>
<evidence type="ECO:0000313" key="3">
    <source>
        <dbReference type="EMBL" id="PZG18298.1"/>
    </source>
</evidence>
<keyword evidence="4" id="KW-1185">Reference proteome</keyword>
<evidence type="ECO:0000313" key="4">
    <source>
        <dbReference type="Proteomes" id="UP000249304"/>
    </source>
</evidence>
<gene>
    <name evidence="3" type="ORF">C1J01_15500</name>
</gene>
<keyword evidence="2" id="KW-0472">Membrane</keyword>
<comment type="caution">
    <text evidence="3">The sequence shown here is derived from an EMBL/GenBank/DDBJ whole genome shotgun (WGS) entry which is preliminary data.</text>
</comment>
<dbReference type="AlphaFoldDB" id="A0A2W2F095"/>
<protein>
    <submittedName>
        <fullName evidence="3">Uncharacterized protein</fullName>
    </submittedName>
</protein>
<keyword evidence="2" id="KW-1133">Transmembrane helix</keyword>
<dbReference type="EMBL" id="POUD01000054">
    <property type="protein sequence ID" value="PZG18298.1"/>
    <property type="molecule type" value="Genomic_DNA"/>
</dbReference>
<keyword evidence="2" id="KW-0812">Transmembrane</keyword>
<name>A0A2W2F095_9ACTN</name>
<reference evidence="3 4" key="1">
    <citation type="submission" date="2018-01" db="EMBL/GenBank/DDBJ databases">
        <title>Draft genome sequence of Nonomuraea sp. KC333.</title>
        <authorList>
            <person name="Sahin N."/>
            <person name="Saygin H."/>
            <person name="Ay H."/>
        </authorList>
    </citation>
    <scope>NUCLEOTIDE SEQUENCE [LARGE SCALE GENOMIC DNA]</scope>
    <source>
        <strain evidence="3 4">KC333</strain>
    </source>
</reference>
<feature type="transmembrane region" description="Helical" evidence="2">
    <location>
        <begin position="6"/>
        <end position="39"/>
    </location>
</feature>
<organism evidence="3 4">
    <name type="scientific">Nonomuraea aridisoli</name>
    <dbReference type="NCBI Taxonomy" id="2070368"/>
    <lineage>
        <taxon>Bacteria</taxon>
        <taxon>Bacillati</taxon>
        <taxon>Actinomycetota</taxon>
        <taxon>Actinomycetes</taxon>
        <taxon>Streptosporangiales</taxon>
        <taxon>Streptosporangiaceae</taxon>
        <taxon>Nonomuraea</taxon>
    </lineage>
</organism>
<feature type="region of interest" description="Disordered" evidence="1">
    <location>
        <begin position="89"/>
        <end position="121"/>
    </location>
</feature>
<evidence type="ECO:0000256" key="2">
    <source>
        <dbReference type="SAM" id="Phobius"/>
    </source>
</evidence>
<dbReference type="Proteomes" id="UP000249304">
    <property type="component" value="Unassembled WGS sequence"/>
</dbReference>
<evidence type="ECO:0000256" key="1">
    <source>
        <dbReference type="SAM" id="MobiDB-lite"/>
    </source>
</evidence>